<evidence type="ECO:0000313" key="4">
    <source>
        <dbReference type="Proteomes" id="UP000520770"/>
    </source>
</evidence>
<evidence type="ECO:0000313" key="2">
    <source>
        <dbReference type="EMBL" id="MBB4415064.1"/>
    </source>
</evidence>
<reference evidence="4 5" key="1">
    <citation type="submission" date="2020-08" db="EMBL/GenBank/DDBJ databases">
        <title>Genomic Encyclopedia of Type Strains, Phase IV (KMG-V): Genome sequencing to study the core and pangenomes of soil and plant-associated prokaryotes.</title>
        <authorList>
            <person name="Whitman W."/>
        </authorList>
    </citation>
    <scope>NUCLEOTIDE SEQUENCE [LARGE SCALE GENOMIC DNA]</scope>
    <source>
        <strain evidence="2 5">SEMIA 444</strain>
        <strain evidence="1 4">SEMIA 448</strain>
        <strain evidence="3 6">SEMIA 452</strain>
    </source>
</reference>
<dbReference type="EMBL" id="JACIHM010000024">
    <property type="protein sequence ID" value="MBB4449756.1"/>
    <property type="molecule type" value="Genomic_DNA"/>
</dbReference>
<dbReference type="Proteomes" id="UP000524535">
    <property type="component" value="Unassembled WGS sequence"/>
</dbReference>
<gene>
    <name evidence="2" type="ORF">GGE31_005614</name>
    <name evidence="1" type="ORF">GGE33_005613</name>
    <name evidence="3" type="ORF">GGE35_005617</name>
</gene>
<dbReference type="EMBL" id="JACIGW010000021">
    <property type="protein sequence ID" value="MBB4351826.1"/>
    <property type="molecule type" value="Genomic_DNA"/>
</dbReference>
<sequence>MKQVRPVPVDAHSAVVDIVKAVAGDMVTFIDDIDFVACIRKLPSMHRAGETGPNNEKLGHSPILSDVRQRLNYAGDWQDQTLAQKFGFHSMLNCSNPPDRLRSICEPEQKV</sequence>
<evidence type="ECO:0000313" key="6">
    <source>
        <dbReference type="Proteomes" id="UP000576087"/>
    </source>
</evidence>
<accession>A0A7W6V4D8</accession>
<protein>
    <submittedName>
        <fullName evidence="3">Uncharacterized protein</fullName>
    </submittedName>
</protein>
<evidence type="ECO:0000313" key="1">
    <source>
        <dbReference type="EMBL" id="MBB4351826.1"/>
    </source>
</evidence>
<dbReference type="EMBL" id="JACIGY010000021">
    <property type="protein sequence ID" value="MBB4415064.1"/>
    <property type="molecule type" value="Genomic_DNA"/>
</dbReference>
<comment type="caution">
    <text evidence="3">The sequence shown here is derived from an EMBL/GenBank/DDBJ whole genome shotgun (WGS) entry which is preliminary data.</text>
</comment>
<evidence type="ECO:0000313" key="3">
    <source>
        <dbReference type="EMBL" id="MBB4449756.1"/>
    </source>
</evidence>
<evidence type="ECO:0000313" key="5">
    <source>
        <dbReference type="Proteomes" id="UP000524535"/>
    </source>
</evidence>
<dbReference type="Proteomes" id="UP000520770">
    <property type="component" value="Unassembled WGS sequence"/>
</dbReference>
<dbReference type="Proteomes" id="UP000576087">
    <property type="component" value="Unassembled WGS sequence"/>
</dbReference>
<dbReference type="AlphaFoldDB" id="A0A7W6V4D8"/>
<keyword evidence="5" id="KW-1185">Reference proteome</keyword>
<name>A0A7W6V4D8_9HYPH</name>
<organism evidence="3 6">
    <name type="scientific">Aliirhizobium cellulosilyticum</name>
    <dbReference type="NCBI Taxonomy" id="393664"/>
    <lineage>
        <taxon>Bacteria</taxon>
        <taxon>Pseudomonadati</taxon>
        <taxon>Pseudomonadota</taxon>
        <taxon>Alphaproteobacteria</taxon>
        <taxon>Hyphomicrobiales</taxon>
        <taxon>Rhizobiaceae</taxon>
        <taxon>Aliirhizobium</taxon>
    </lineage>
</organism>
<proteinExistence type="predicted"/>